<keyword evidence="4" id="KW-0378">Hydrolase</keyword>
<dbReference type="STRING" id="57577.A0A2K3LBC2"/>
<evidence type="ECO:0000256" key="1">
    <source>
        <dbReference type="ARBA" id="ARBA00023054"/>
    </source>
</evidence>
<dbReference type="AlphaFoldDB" id="A0A2K3LBC2"/>
<reference evidence="4 5" key="2">
    <citation type="journal article" date="2017" name="Front. Plant Sci.">
        <title>Gene Classification and Mining of Molecular Markers Useful in Red Clover (Trifolium pratense) Breeding.</title>
        <authorList>
            <person name="Istvanek J."/>
            <person name="Dluhosova J."/>
            <person name="Dluhos P."/>
            <person name="Patkova L."/>
            <person name="Nedelnik J."/>
            <person name="Repkova J."/>
        </authorList>
    </citation>
    <scope>NUCLEOTIDE SEQUENCE [LARGE SCALE GENOMIC DNA]</scope>
    <source>
        <strain evidence="5">cv. Tatra</strain>
        <tissue evidence="4">Young leaves</tissue>
    </source>
</reference>
<name>A0A2K3LBC2_TRIPR</name>
<feature type="domain" description="MATH" evidence="3">
    <location>
        <begin position="11"/>
        <end position="142"/>
    </location>
</feature>
<dbReference type="InterPro" id="IPR008974">
    <property type="entry name" value="TRAF-like"/>
</dbReference>
<dbReference type="PANTHER" id="PTHR46236:SF36">
    <property type="entry name" value="MATH (MEPRIN AND TRAF-C-LIKE) DOMAIN PROTEIN"/>
    <property type="match status" value="1"/>
</dbReference>
<dbReference type="SMART" id="SM00061">
    <property type="entry name" value="MATH"/>
    <property type="match status" value="1"/>
</dbReference>
<protein>
    <submittedName>
        <fullName evidence="4">Ubiquitin carboxyl-terminal hydrolase family protein</fullName>
    </submittedName>
</protein>
<dbReference type="SUPFAM" id="SSF49599">
    <property type="entry name" value="TRAF domain-like"/>
    <property type="match status" value="1"/>
</dbReference>
<comment type="caution">
    <text evidence="4">The sequence shown here is derived from an EMBL/GenBank/DDBJ whole genome shotgun (WGS) entry which is preliminary data.</text>
</comment>
<reference evidence="4 5" key="1">
    <citation type="journal article" date="2014" name="Am. J. Bot.">
        <title>Genome assembly and annotation for red clover (Trifolium pratense; Fabaceae).</title>
        <authorList>
            <person name="Istvanek J."/>
            <person name="Jaros M."/>
            <person name="Krenek A."/>
            <person name="Repkova J."/>
        </authorList>
    </citation>
    <scope>NUCLEOTIDE SEQUENCE [LARGE SCALE GENOMIC DNA]</scope>
    <source>
        <strain evidence="5">cv. Tatra</strain>
        <tissue evidence="4">Young leaves</tissue>
    </source>
</reference>
<evidence type="ECO:0000313" key="4">
    <source>
        <dbReference type="EMBL" id="PNX75842.1"/>
    </source>
</evidence>
<dbReference type="GO" id="GO:0016787">
    <property type="term" value="F:hydrolase activity"/>
    <property type="evidence" value="ECO:0007669"/>
    <property type="project" value="UniProtKB-KW"/>
</dbReference>
<sequence>MEHQESSGEVFEKFTWKITNFSQLNTAERIYSEPFVLGGYPWRINLYPKGQHDQRDEMLSIFLHAVQMQTDNVSKKWSRDVKYRLFVFNQLDTNRTITNETERVFNASSNAWGFPSLIPLVELRDPQKGFIVNDVCIVGAEVFVGKRKLAPENRVSEVVTLTGNTNVEVPRSKPEVKDTDDEACKDLQVLWEELEKYRSDLTWLEPHVQSALGIKNYVQKALYVEKLKKNVVDQELETKRLKTKLVAAEQNLNLERDLLKAKGI</sequence>
<proteinExistence type="predicted"/>
<gene>
    <name evidence="4" type="ORF">L195_g031784</name>
</gene>
<dbReference type="PROSITE" id="PS50144">
    <property type="entry name" value="MATH"/>
    <property type="match status" value="1"/>
</dbReference>
<dbReference type="EMBL" id="ASHM01029706">
    <property type="protein sequence ID" value="PNX75842.1"/>
    <property type="molecule type" value="Genomic_DNA"/>
</dbReference>
<evidence type="ECO:0000313" key="5">
    <source>
        <dbReference type="Proteomes" id="UP000236291"/>
    </source>
</evidence>
<evidence type="ECO:0000256" key="2">
    <source>
        <dbReference type="SAM" id="Coils"/>
    </source>
</evidence>
<dbReference type="Pfam" id="PF22486">
    <property type="entry name" value="MATH_2"/>
    <property type="match status" value="1"/>
</dbReference>
<dbReference type="Proteomes" id="UP000236291">
    <property type="component" value="Unassembled WGS sequence"/>
</dbReference>
<accession>A0A2K3LBC2</accession>
<evidence type="ECO:0000259" key="3">
    <source>
        <dbReference type="PROSITE" id="PS50144"/>
    </source>
</evidence>
<dbReference type="InterPro" id="IPR050804">
    <property type="entry name" value="MCC"/>
</dbReference>
<feature type="coiled-coil region" evidence="2">
    <location>
        <begin position="224"/>
        <end position="251"/>
    </location>
</feature>
<dbReference type="PANTHER" id="PTHR46236">
    <property type="entry name" value="TRAF-LIKE SUPERFAMILY PROTEIN"/>
    <property type="match status" value="1"/>
</dbReference>
<organism evidence="4 5">
    <name type="scientific">Trifolium pratense</name>
    <name type="common">Red clover</name>
    <dbReference type="NCBI Taxonomy" id="57577"/>
    <lineage>
        <taxon>Eukaryota</taxon>
        <taxon>Viridiplantae</taxon>
        <taxon>Streptophyta</taxon>
        <taxon>Embryophyta</taxon>
        <taxon>Tracheophyta</taxon>
        <taxon>Spermatophyta</taxon>
        <taxon>Magnoliopsida</taxon>
        <taxon>eudicotyledons</taxon>
        <taxon>Gunneridae</taxon>
        <taxon>Pentapetalae</taxon>
        <taxon>rosids</taxon>
        <taxon>fabids</taxon>
        <taxon>Fabales</taxon>
        <taxon>Fabaceae</taxon>
        <taxon>Papilionoideae</taxon>
        <taxon>50 kb inversion clade</taxon>
        <taxon>NPAAA clade</taxon>
        <taxon>Hologalegina</taxon>
        <taxon>IRL clade</taxon>
        <taxon>Trifolieae</taxon>
        <taxon>Trifolium</taxon>
    </lineage>
</organism>
<dbReference type="CDD" id="cd00121">
    <property type="entry name" value="MATH"/>
    <property type="match status" value="1"/>
</dbReference>
<dbReference type="Gene3D" id="2.60.210.10">
    <property type="entry name" value="Apoptosis, Tumor Necrosis Factor Receptor Associated Protein 2, Chain A"/>
    <property type="match status" value="1"/>
</dbReference>
<dbReference type="InterPro" id="IPR002083">
    <property type="entry name" value="MATH/TRAF_dom"/>
</dbReference>
<keyword evidence="1 2" id="KW-0175">Coiled coil</keyword>